<feature type="compositionally biased region" description="Polar residues" evidence="5">
    <location>
        <begin position="57"/>
        <end position="67"/>
    </location>
</feature>
<dbReference type="AlphaFoldDB" id="A0A7N0V7Y2"/>
<evidence type="ECO:0000259" key="6">
    <source>
        <dbReference type="PROSITE" id="PS51795"/>
    </source>
</evidence>
<comment type="similarity">
    <text evidence="1">Belongs to the FLZ family.</text>
</comment>
<evidence type="ECO:0000256" key="3">
    <source>
        <dbReference type="ARBA" id="ARBA00022771"/>
    </source>
</evidence>
<dbReference type="GO" id="GO:0008270">
    <property type="term" value="F:zinc ion binding"/>
    <property type="evidence" value="ECO:0007669"/>
    <property type="project" value="UniProtKB-KW"/>
</dbReference>
<dbReference type="InterPro" id="IPR044593">
    <property type="entry name" value="FLZ8/MARD1"/>
</dbReference>
<feature type="region of interest" description="Disordered" evidence="5">
    <location>
        <begin position="56"/>
        <end position="77"/>
    </location>
</feature>
<keyword evidence="3" id="KW-0863">Zinc-finger</keyword>
<dbReference type="PANTHER" id="PTHR46443">
    <property type="entry name" value="FCS-LIKE ZINC FINGER 8"/>
    <property type="match status" value="1"/>
</dbReference>
<evidence type="ECO:0000256" key="2">
    <source>
        <dbReference type="ARBA" id="ARBA00022723"/>
    </source>
</evidence>
<organism evidence="7 8">
    <name type="scientific">Kalanchoe fedtschenkoi</name>
    <name type="common">Lavender scallops</name>
    <name type="synonym">South American air plant</name>
    <dbReference type="NCBI Taxonomy" id="63787"/>
    <lineage>
        <taxon>Eukaryota</taxon>
        <taxon>Viridiplantae</taxon>
        <taxon>Streptophyta</taxon>
        <taxon>Embryophyta</taxon>
        <taxon>Tracheophyta</taxon>
        <taxon>Spermatophyta</taxon>
        <taxon>Magnoliopsida</taxon>
        <taxon>eudicotyledons</taxon>
        <taxon>Gunneridae</taxon>
        <taxon>Pentapetalae</taxon>
        <taxon>Saxifragales</taxon>
        <taxon>Crassulaceae</taxon>
        <taxon>Kalanchoe</taxon>
    </lineage>
</organism>
<dbReference type="EnsemblPlants" id="Kaladp0168s0012.1.v1.1">
    <property type="protein sequence ID" value="Kaladp0168s0012.1.v1.1"/>
    <property type="gene ID" value="Kaladp0168s0012.v1.1"/>
</dbReference>
<keyword evidence="2" id="KW-0479">Metal-binding</keyword>
<feature type="zinc finger region" description="FLZ-type" evidence="4">
    <location>
        <begin position="217"/>
        <end position="261"/>
    </location>
</feature>
<protein>
    <recommendedName>
        <fullName evidence="6">FLZ-type domain-containing protein</fullName>
    </recommendedName>
</protein>
<dbReference type="PROSITE" id="PS51795">
    <property type="entry name" value="ZF_FLZ"/>
    <property type="match status" value="1"/>
</dbReference>
<dbReference type="Pfam" id="PF04570">
    <property type="entry name" value="zf-FLZ"/>
    <property type="match status" value="1"/>
</dbReference>
<evidence type="ECO:0000313" key="7">
    <source>
        <dbReference type="EnsemblPlants" id="Kaladp0168s0012.1.v1.1"/>
    </source>
</evidence>
<dbReference type="Proteomes" id="UP000594263">
    <property type="component" value="Unplaced"/>
</dbReference>
<evidence type="ECO:0000313" key="8">
    <source>
        <dbReference type="Proteomes" id="UP000594263"/>
    </source>
</evidence>
<reference evidence="7" key="1">
    <citation type="submission" date="2021-01" db="UniProtKB">
        <authorList>
            <consortium name="EnsemblPlants"/>
        </authorList>
    </citation>
    <scope>IDENTIFICATION</scope>
</reference>
<accession>A0A7N0V7Y2</accession>
<keyword evidence="3" id="KW-0862">Zinc</keyword>
<feature type="domain" description="FLZ-type" evidence="6">
    <location>
        <begin position="217"/>
        <end position="261"/>
    </location>
</feature>
<name>A0A7N0V7Y2_KALFE</name>
<keyword evidence="8" id="KW-1185">Reference proteome</keyword>
<dbReference type="Gramene" id="Kaladp0168s0012.1.v1.1">
    <property type="protein sequence ID" value="Kaladp0168s0012.1.v1.1"/>
    <property type="gene ID" value="Kaladp0168s0012.v1.1"/>
</dbReference>
<sequence length="266" mass="29259">MADCGSLRSPAARYAKPISSALFNAPRLFNGITSDSQLLMSPTSILDSIPFSGFKNPFSSESNTPKSTPEPDHRRHWSNLESNKVGLSILDSLANDDSASRSQSKPETRMVLFGSQLKIQVPLHPFTGDFGIKTRAGRPGLPHHSPKEINTVKSPGVFSGCLSQTEMELSEDYTRVISHGPNPKTTHIYHNCIVKSCCGVPRSLSAPRSGSSQLPEDFLSSCYTCRKHLSIGEDIYMYKGEKAFCSSECRHKEMLLDEDSADLEFV</sequence>
<dbReference type="OMA" id="NRHPWEK"/>
<dbReference type="InterPro" id="IPR007650">
    <property type="entry name" value="Zf-FLZ_dom"/>
</dbReference>
<proteinExistence type="inferred from homology"/>
<dbReference type="PANTHER" id="PTHR46443:SF21">
    <property type="entry name" value="FCS-LIKE ZINC FINGER 8"/>
    <property type="match status" value="1"/>
</dbReference>
<evidence type="ECO:0000256" key="4">
    <source>
        <dbReference type="PROSITE-ProRule" id="PRU01131"/>
    </source>
</evidence>
<evidence type="ECO:0000256" key="5">
    <source>
        <dbReference type="SAM" id="MobiDB-lite"/>
    </source>
</evidence>
<evidence type="ECO:0000256" key="1">
    <source>
        <dbReference type="ARBA" id="ARBA00009374"/>
    </source>
</evidence>